<proteinExistence type="predicted"/>
<sequence>MSQLYLKDIKIIIITSEFKDAVLAKSFKQVRDALIKHTGDSNSIKTVEIDEYLGMDSTIENIDKLSEIVAGSTIAVTVLNNPLYMQKFHNSVLHNVMKYIYKISIVSSSWVDDMLVKNGIGKAEMRFNSMLTYALPFKSCVINETYLPNSTCAQREMLTILLNVFDISVSTNVSNPMIDNEVILVHNKNHGVVYSLSETKIDTFELGSLVETISIFIKEREVNPVFKGKQIIVSKEIETFSPIYKLVKQFINLLNGKIIKQIKLNENDSSIMSLEHNIDMDLSLLKIENRCSLFYLFDRWGINCEEINLLDSKYKFSYHYPYLSNSPSEDNISGERKIAGLTNFFGYHKFMTCYFLKRLGFEPSKFLSKKYYMLVAYVKMGNKYNFAKNKSMLIVSANDVEYWYAIGEIPTNKENIIIEKTFLTYKLDEAIYCKNIEKNKSKIPNKYLSDKENFSSLNIQSKEISQPNIVTVVESPIKEDLKITKNSTENIPKKIISETFVDKDSVISFINSKQNAKIESDIITEPHTPDISSTIESVRKRVLTVEASDSIKKPPKKQKIESRISQDPKKIKSQTTFSSAVSSTTVTKLPVGDSISKTINERIALSGGNNEQGTFQNTNSKLNFNQKCY</sequence>
<evidence type="ECO:0000313" key="1">
    <source>
        <dbReference type="EMBL" id="OBA27917.1"/>
    </source>
</evidence>
<accession>A0A1B7TGP3</accession>
<dbReference type="Proteomes" id="UP000092321">
    <property type="component" value="Unassembled WGS sequence"/>
</dbReference>
<keyword evidence="2" id="KW-1185">Reference proteome</keyword>
<organism evidence="1 2">
    <name type="scientific">Hanseniaspora valbyensis NRRL Y-1626</name>
    <dbReference type="NCBI Taxonomy" id="766949"/>
    <lineage>
        <taxon>Eukaryota</taxon>
        <taxon>Fungi</taxon>
        <taxon>Dikarya</taxon>
        <taxon>Ascomycota</taxon>
        <taxon>Saccharomycotina</taxon>
        <taxon>Saccharomycetes</taxon>
        <taxon>Saccharomycodales</taxon>
        <taxon>Saccharomycodaceae</taxon>
        <taxon>Hanseniaspora</taxon>
    </lineage>
</organism>
<evidence type="ECO:0000313" key="2">
    <source>
        <dbReference type="Proteomes" id="UP000092321"/>
    </source>
</evidence>
<dbReference type="OrthoDB" id="3973022at2759"/>
<reference evidence="2" key="1">
    <citation type="journal article" date="2016" name="Proc. Natl. Acad. Sci. U.S.A.">
        <title>Comparative genomics of biotechnologically important yeasts.</title>
        <authorList>
            <person name="Riley R."/>
            <person name="Haridas S."/>
            <person name="Wolfe K.H."/>
            <person name="Lopes M.R."/>
            <person name="Hittinger C.T."/>
            <person name="Goeker M."/>
            <person name="Salamov A.A."/>
            <person name="Wisecaver J.H."/>
            <person name="Long T.M."/>
            <person name="Calvey C.H."/>
            <person name="Aerts A.L."/>
            <person name="Barry K.W."/>
            <person name="Choi C."/>
            <person name="Clum A."/>
            <person name="Coughlan A.Y."/>
            <person name="Deshpande S."/>
            <person name="Douglass A.P."/>
            <person name="Hanson S.J."/>
            <person name="Klenk H.-P."/>
            <person name="LaButti K.M."/>
            <person name="Lapidus A."/>
            <person name="Lindquist E.A."/>
            <person name="Lipzen A.M."/>
            <person name="Meier-Kolthoff J.P."/>
            <person name="Ohm R.A."/>
            <person name="Otillar R.P."/>
            <person name="Pangilinan J.L."/>
            <person name="Peng Y."/>
            <person name="Rokas A."/>
            <person name="Rosa C.A."/>
            <person name="Scheuner C."/>
            <person name="Sibirny A.A."/>
            <person name="Slot J.C."/>
            <person name="Stielow J.B."/>
            <person name="Sun H."/>
            <person name="Kurtzman C.P."/>
            <person name="Blackwell M."/>
            <person name="Grigoriev I.V."/>
            <person name="Jeffries T.W."/>
        </authorList>
    </citation>
    <scope>NUCLEOTIDE SEQUENCE [LARGE SCALE GENOMIC DNA]</scope>
    <source>
        <strain evidence="2">NRRL Y-1626</strain>
    </source>
</reference>
<dbReference type="AlphaFoldDB" id="A0A1B7TGP3"/>
<gene>
    <name evidence="1" type="ORF">HANVADRAFT_1413</name>
</gene>
<comment type="caution">
    <text evidence="1">The sequence shown here is derived from an EMBL/GenBank/DDBJ whole genome shotgun (WGS) entry which is preliminary data.</text>
</comment>
<protein>
    <submittedName>
        <fullName evidence="1">Uncharacterized protein</fullName>
    </submittedName>
</protein>
<dbReference type="EMBL" id="LXPE01000006">
    <property type="protein sequence ID" value="OBA27917.1"/>
    <property type="molecule type" value="Genomic_DNA"/>
</dbReference>
<name>A0A1B7TGP3_9ASCO</name>